<dbReference type="Proteomes" id="UP000835052">
    <property type="component" value="Unassembled WGS sequence"/>
</dbReference>
<dbReference type="EMBL" id="CAJGYM010000004">
    <property type="protein sequence ID" value="CAD6186113.1"/>
    <property type="molecule type" value="Genomic_DNA"/>
</dbReference>
<protein>
    <submittedName>
        <fullName evidence="1">Uncharacterized protein</fullName>
    </submittedName>
</protein>
<reference evidence="1" key="1">
    <citation type="submission" date="2020-10" db="EMBL/GenBank/DDBJ databases">
        <authorList>
            <person name="Kikuchi T."/>
        </authorList>
    </citation>
    <scope>NUCLEOTIDE SEQUENCE</scope>
    <source>
        <strain evidence="1">NKZ352</strain>
    </source>
</reference>
<dbReference type="AlphaFoldDB" id="A0A8S1GU07"/>
<name>A0A8S1GU07_9PELO</name>
<sequence length="93" mass="10265">MLLINHDGPTPLWEQPKRVSAPPIVRRDLKWTNTESERGTSDSSVKWITMGSGFRMPSRALGVSGCSSGHLEVFHWSIGIQVESLSPGHQSSH</sequence>
<comment type="caution">
    <text evidence="1">The sequence shown here is derived from an EMBL/GenBank/DDBJ whole genome shotgun (WGS) entry which is preliminary data.</text>
</comment>
<keyword evidence="2" id="KW-1185">Reference proteome</keyword>
<organism evidence="1 2">
    <name type="scientific">Caenorhabditis auriculariae</name>
    <dbReference type="NCBI Taxonomy" id="2777116"/>
    <lineage>
        <taxon>Eukaryota</taxon>
        <taxon>Metazoa</taxon>
        <taxon>Ecdysozoa</taxon>
        <taxon>Nematoda</taxon>
        <taxon>Chromadorea</taxon>
        <taxon>Rhabditida</taxon>
        <taxon>Rhabditina</taxon>
        <taxon>Rhabditomorpha</taxon>
        <taxon>Rhabditoidea</taxon>
        <taxon>Rhabditidae</taxon>
        <taxon>Peloderinae</taxon>
        <taxon>Caenorhabditis</taxon>
    </lineage>
</organism>
<accession>A0A8S1GU07</accession>
<evidence type="ECO:0000313" key="1">
    <source>
        <dbReference type="EMBL" id="CAD6186113.1"/>
    </source>
</evidence>
<proteinExistence type="predicted"/>
<evidence type="ECO:0000313" key="2">
    <source>
        <dbReference type="Proteomes" id="UP000835052"/>
    </source>
</evidence>
<gene>
    <name evidence="1" type="ORF">CAUJ_LOCUS2032</name>
</gene>